<keyword evidence="2 6" id="KW-0560">Oxidoreductase</keyword>
<accession>A0A1W2TJN8</accession>
<dbReference type="PANTHER" id="PTHR11699">
    <property type="entry name" value="ALDEHYDE DEHYDROGENASE-RELATED"/>
    <property type="match status" value="1"/>
</dbReference>
<evidence type="ECO:0000256" key="3">
    <source>
        <dbReference type="ARBA" id="ARBA00024226"/>
    </source>
</evidence>
<keyword evidence="9" id="KW-1185">Reference proteome</keyword>
<reference evidence="8" key="1">
    <citation type="submission" date="2016-03" db="EMBL/GenBank/DDBJ databases">
        <title>Draft genome sequence of Rosellinia necatrix.</title>
        <authorList>
            <person name="Kanematsu S."/>
        </authorList>
    </citation>
    <scope>NUCLEOTIDE SEQUENCE [LARGE SCALE GENOMIC DNA]</scope>
    <source>
        <strain evidence="8">W97</strain>
    </source>
</reference>
<dbReference type="OrthoDB" id="310895at2759"/>
<dbReference type="InterPro" id="IPR016163">
    <property type="entry name" value="Ald_DH_C"/>
</dbReference>
<dbReference type="STRING" id="77044.A0A1W2TJN8"/>
<sequence length="520" mass="55043">MSEPYLMWVAGEERPGRGELIPIEDPSTGEIFAHCHAASEEDVDEAIALAQAAFKSGVWSRESPHRRADVLDKAATLLEAELPTLIELEVRQTGRAVREMKAQVPSLVRWFKYYAALLRVAERPLLPTTGKLHNFVDRVALGVVAQVTPFNHPLLIAVKKLAPALAAGNSVVVKPSERTPLTTLRLGAVLGAAGLPRGVLSVLPGLGPSTGAALVRHPLVRKVDVTGGTAAGRAIGAVVGRNLARYTAELGGKAPLVVFRGADLRLAANGVAFGSFVASGQTCIASTRILVDNAVLPPLLDLLRAKADLIASRVGAPAHPGCMMGPLVSARQLRGVEALVDEAVSSGLVRVLTGGKRMSGPSALDGTDLSRGYYYPPTVLVDADPAAGRGVRDTRLWRTEAFGPVIVVVGFDTEDEAVELANDSEFGLGAGIWTQDLSQAFRVSERIDAGITWVNTHHRNDPSSPWGGSKTSSGLGVENGVEAYQAYTTAKSTIISYASTEEALATDDWFRDTSDAVRYG</sequence>
<dbReference type="Proteomes" id="UP000054516">
    <property type="component" value="Unassembled WGS sequence"/>
</dbReference>
<evidence type="ECO:0000256" key="2">
    <source>
        <dbReference type="ARBA" id="ARBA00023002"/>
    </source>
</evidence>
<evidence type="ECO:0000313" key="8">
    <source>
        <dbReference type="EMBL" id="GAP88440.1"/>
    </source>
</evidence>
<dbReference type="OMA" id="NHTPFTG"/>
<evidence type="ECO:0000256" key="6">
    <source>
        <dbReference type="RuleBase" id="RU003345"/>
    </source>
</evidence>
<organism evidence="8">
    <name type="scientific">Rosellinia necatrix</name>
    <name type="common">White root-rot fungus</name>
    <dbReference type="NCBI Taxonomy" id="77044"/>
    <lineage>
        <taxon>Eukaryota</taxon>
        <taxon>Fungi</taxon>
        <taxon>Dikarya</taxon>
        <taxon>Ascomycota</taxon>
        <taxon>Pezizomycotina</taxon>
        <taxon>Sordariomycetes</taxon>
        <taxon>Xylariomycetidae</taxon>
        <taxon>Xylariales</taxon>
        <taxon>Xylariaceae</taxon>
        <taxon>Rosellinia</taxon>
    </lineage>
</organism>
<dbReference type="EMBL" id="DF977474">
    <property type="protein sequence ID" value="GAP88440.1"/>
    <property type="molecule type" value="Genomic_DNA"/>
</dbReference>
<dbReference type="FunFam" id="3.40.309.10:FF:000009">
    <property type="entry name" value="Aldehyde dehydrogenase A"/>
    <property type="match status" value="1"/>
</dbReference>
<feature type="domain" description="Aldehyde dehydrogenase" evidence="7">
    <location>
        <begin position="19"/>
        <end position="492"/>
    </location>
</feature>
<evidence type="ECO:0000313" key="9">
    <source>
        <dbReference type="Proteomes" id="UP000054516"/>
    </source>
</evidence>
<dbReference type="AlphaFoldDB" id="A0A1W2TJN8"/>
<dbReference type="Gene3D" id="3.40.309.10">
    <property type="entry name" value="Aldehyde Dehydrogenase, Chain A, domain 2"/>
    <property type="match status" value="1"/>
</dbReference>
<dbReference type="InterPro" id="IPR016160">
    <property type="entry name" value="Ald_DH_CS_CYS"/>
</dbReference>
<dbReference type="Gene3D" id="3.40.605.10">
    <property type="entry name" value="Aldehyde Dehydrogenase, Chain A, domain 1"/>
    <property type="match status" value="1"/>
</dbReference>
<dbReference type="EC" id="1.2.1.3" evidence="3"/>
<evidence type="ECO:0000256" key="4">
    <source>
        <dbReference type="ARBA" id="ARBA00049194"/>
    </source>
</evidence>
<evidence type="ECO:0000259" key="7">
    <source>
        <dbReference type="Pfam" id="PF00171"/>
    </source>
</evidence>
<name>A0A1W2TJN8_ROSNE</name>
<comment type="catalytic activity">
    <reaction evidence="4">
        <text>an aldehyde + NAD(+) + H2O = a carboxylate + NADH + 2 H(+)</text>
        <dbReference type="Rhea" id="RHEA:16185"/>
        <dbReference type="ChEBI" id="CHEBI:15377"/>
        <dbReference type="ChEBI" id="CHEBI:15378"/>
        <dbReference type="ChEBI" id="CHEBI:17478"/>
        <dbReference type="ChEBI" id="CHEBI:29067"/>
        <dbReference type="ChEBI" id="CHEBI:57540"/>
        <dbReference type="ChEBI" id="CHEBI:57945"/>
        <dbReference type="EC" id="1.2.1.3"/>
    </reaction>
</comment>
<evidence type="ECO:0000256" key="1">
    <source>
        <dbReference type="ARBA" id="ARBA00009986"/>
    </source>
</evidence>
<dbReference type="PROSITE" id="PS00070">
    <property type="entry name" value="ALDEHYDE_DEHYDR_CYS"/>
    <property type="match status" value="1"/>
</dbReference>
<dbReference type="GO" id="GO:0004029">
    <property type="term" value="F:aldehyde dehydrogenase (NAD+) activity"/>
    <property type="evidence" value="ECO:0007669"/>
    <property type="project" value="UniProtKB-EC"/>
</dbReference>
<dbReference type="InterPro" id="IPR016162">
    <property type="entry name" value="Ald_DH_N"/>
</dbReference>
<dbReference type="InterPro" id="IPR029510">
    <property type="entry name" value="Ald_DH_CS_GLU"/>
</dbReference>
<gene>
    <name evidence="8" type="ORF">SAMD00023353_2901200</name>
</gene>
<protein>
    <recommendedName>
        <fullName evidence="3">aldehyde dehydrogenase (NAD(+))</fullName>
        <ecNumber evidence="3">1.2.1.3</ecNumber>
    </recommendedName>
</protein>
<dbReference type="InterPro" id="IPR016161">
    <property type="entry name" value="Ald_DH/histidinol_DH"/>
</dbReference>
<proteinExistence type="inferred from homology"/>
<dbReference type="FunFam" id="3.40.605.10:FF:000007">
    <property type="entry name" value="NAD/NADP-dependent betaine aldehyde dehydrogenase"/>
    <property type="match status" value="1"/>
</dbReference>
<dbReference type="Pfam" id="PF00171">
    <property type="entry name" value="Aldedh"/>
    <property type="match status" value="1"/>
</dbReference>
<evidence type="ECO:0000256" key="5">
    <source>
        <dbReference type="PROSITE-ProRule" id="PRU10007"/>
    </source>
</evidence>
<dbReference type="InterPro" id="IPR015590">
    <property type="entry name" value="Aldehyde_DH_dom"/>
</dbReference>
<feature type="active site" evidence="5">
    <location>
        <position position="249"/>
    </location>
</feature>
<comment type="similarity">
    <text evidence="1 6">Belongs to the aldehyde dehydrogenase family.</text>
</comment>
<dbReference type="SUPFAM" id="SSF53720">
    <property type="entry name" value="ALDH-like"/>
    <property type="match status" value="1"/>
</dbReference>
<dbReference type="PROSITE" id="PS00687">
    <property type="entry name" value="ALDEHYDE_DEHYDR_GLU"/>
    <property type="match status" value="1"/>
</dbReference>